<sequence length="296" mass="34539">MSLQPHLLPPAYLLNMYRQPMPAYHILSNDQIGHSETSPTLPNVPPMKSEYGNAGSGYGVERYETRSRGPGRRIWSHSETKYFLSIMRKYYSKVIVAPTNNQKGEIWDKVVEEHNKHFAERTKRSCQQQWDRLIGRYRSAKGPLHFEYGEEVRSIVGDAGRQPSYEARLAKHDATAARRHYNRTEEDLNKPPLTLEPPPNNHVTNSMYDRYDYNGMYGRAGSSVKRTISAEEENLPQRKRQSTIERLLGLLEKHIADEQERRLIESQRWDEQMRRMEEIIGSINKLTDVLKEIKNK</sequence>
<evidence type="ECO:0000313" key="3">
    <source>
        <dbReference type="EMBL" id="CAG8492879.1"/>
    </source>
</evidence>
<dbReference type="AlphaFoldDB" id="A0A9N8ZGV6"/>
<feature type="region of interest" description="Disordered" evidence="1">
    <location>
        <begin position="181"/>
        <end position="202"/>
    </location>
</feature>
<accession>A0A9N8ZGV6</accession>
<evidence type="ECO:0000259" key="2">
    <source>
        <dbReference type="PROSITE" id="PS50090"/>
    </source>
</evidence>
<reference evidence="3" key="1">
    <citation type="submission" date="2021-06" db="EMBL/GenBank/DDBJ databases">
        <authorList>
            <person name="Kallberg Y."/>
            <person name="Tangrot J."/>
            <person name="Rosling A."/>
        </authorList>
    </citation>
    <scope>NUCLEOTIDE SEQUENCE</scope>
    <source>
        <strain evidence="3">BR232B</strain>
    </source>
</reference>
<dbReference type="InterPro" id="IPR001005">
    <property type="entry name" value="SANT/Myb"/>
</dbReference>
<dbReference type="Gene3D" id="1.10.10.60">
    <property type="entry name" value="Homeodomain-like"/>
    <property type="match status" value="1"/>
</dbReference>
<keyword evidence="4" id="KW-1185">Reference proteome</keyword>
<gene>
    <name evidence="3" type="ORF">PBRASI_LOCUS2201</name>
</gene>
<comment type="caution">
    <text evidence="3">The sequence shown here is derived from an EMBL/GenBank/DDBJ whole genome shotgun (WGS) entry which is preliminary data.</text>
</comment>
<dbReference type="PROSITE" id="PS50090">
    <property type="entry name" value="MYB_LIKE"/>
    <property type="match status" value="1"/>
</dbReference>
<evidence type="ECO:0000313" key="4">
    <source>
        <dbReference type="Proteomes" id="UP000789739"/>
    </source>
</evidence>
<evidence type="ECO:0000256" key="1">
    <source>
        <dbReference type="SAM" id="MobiDB-lite"/>
    </source>
</evidence>
<dbReference type="InterPro" id="IPR044822">
    <property type="entry name" value="Myb_DNA-bind_4"/>
</dbReference>
<name>A0A9N8ZGV6_9GLOM</name>
<dbReference type="OrthoDB" id="10599665at2759"/>
<organism evidence="3 4">
    <name type="scientific">Paraglomus brasilianum</name>
    <dbReference type="NCBI Taxonomy" id="144538"/>
    <lineage>
        <taxon>Eukaryota</taxon>
        <taxon>Fungi</taxon>
        <taxon>Fungi incertae sedis</taxon>
        <taxon>Mucoromycota</taxon>
        <taxon>Glomeromycotina</taxon>
        <taxon>Glomeromycetes</taxon>
        <taxon>Paraglomerales</taxon>
        <taxon>Paraglomeraceae</taxon>
        <taxon>Paraglomus</taxon>
    </lineage>
</organism>
<dbReference type="Pfam" id="PF13837">
    <property type="entry name" value="Myb_DNA-bind_4"/>
    <property type="match status" value="1"/>
</dbReference>
<dbReference type="Proteomes" id="UP000789739">
    <property type="component" value="Unassembled WGS sequence"/>
</dbReference>
<feature type="domain" description="Myb-like" evidence="2">
    <location>
        <begin position="72"/>
        <end position="134"/>
    </location>
</feature>
<protein>
    <submittedName>
        <fullName evidence="3">9721_t:CDS:1</fullName>
    </submittedName>
</protein>
<dbReference type="EMBL" id="CAJVPI010000165">
    <property type="protein sequence ID" value="CAG8492879.1"/>
    <property type="molecule type" value="Genomic_DNA"/>
</dbReference>
<proteinExistence type="predicted"/>